<dbReference type="Proteomes" id="UP000285286">
    <property type="component" value="Unassembled WGS sequence"/>
</dbReference>
<protein>
    <submittedName>
        <fullName evidence="1">Uncharacterized protein</fullName>
    </submittedName>
</protein>
<evidence type="ECO:0000313" key="1">
    <source>
        <dbReference type="EMBL" id="ROL67654.1"/>
    </source>
</evidence>
<accession>A0A423D7U5</accession>
<dbReference type="RefSeq" id="WP_123567082.1">
    <property type="nucleotide sequence ID" value="NZ_MOAM01000027.1"/>
</dbReference>
<evidence type="ECO:0000313" key="2">
    <source>
        <dbReference type="Proteomes" id="UP000285286"/>
    </source>
</evidence>
<reference evidence="1 2" key="1">
    <citation type="submission" date="2016-10" db="EMBL/GenBank/DDBJ databases">
        <title>Comparative genome analysis of multiple Pseudomonas spp. focuses on biocontrol and plant growth promoting traits.</title>
        <authorList>
            <person name="Tao X.-Y."/>
            <person name="Taylor C.G."/>
        </authorList>
    </citation>
    <scope>NUCLEOTIDE SEQUENCE [LARGE SCALE GENOMIC DNA]</scope>
    <source>
        <strain evidence="1 2">15D11</strain>
    </source>
</reference>
<organism evidence="1 2">
    <name type="scientific">Pseudomonas vranovensis</name>
    <dbReference type="NCBI Taxonomy" id="321661"/>
    <lineage>
        <taxon>Bacteria</taxon>
        <taxon>Pseudomonadati</taxon>
        <taxon>Pseudomonadota</taxon>
        <taxon>Gammaproteobacteria</taxon>
        <taxon>Pseudomonadales</taxon>
        <taxon>Pseudomonadaceae</taxon>
        <taxon>Pseudomonas</taxon>
    </lineage>
</organism>
<name>A0A423D7U5_9PSED</name>
<sequence length="483" mass="54437">MDVVGDDREYEWSLDGQRWLQDAHGRFSLTHVAGKALEGDQPDLDFLVGAQQAPDGQSWLPASFRHCPQTGAPLEPVRYAAQQRWLPPYGNGSGRRVVEGSCKLDAAEQTVAAVYQRLDRASPRNLNAARKFDQLPRSNGLNFLVANLGGHREALFALARDGSLFRWQRKAEEWVGVLPHSTPIGRCSLQSWAWGVSLREQGSQQHLLLACDEGATEVRVDPLAGRYHLERCPGRAIAAPGELEEQVLIPQQMPDGSFCVVARQNDQWLAHPIALTNPQHLHNLSAPLRDPASRRLLWIGAHGYLSVKLGESLEAQWLSWPPGAQARPEYGPPFVNGYGIWQQLFEGSEQYCLRLDSDERKEVKGSRLSTGQLNYMFNVRLDAPWGEHDVDNNPADREVVYPFIEFSDNPHLLSCRVHWPSSLQQFFGNEQAVDTEYCLERIGQPALSLLLKVAQPWNAQWFCYDNALWLYIDSTGALYRWNA</sequence>
<comment type="caution">
    <text evidence="1">The sequence shown here is derived from an EMBL/GenBank/DDBJ whole genome shotgun (WGS) entry which is preliminary data.</text>
</comment>
<dbReference type="AlphaFoldDB" id="A0A423D7U5"/>
<gene>
    <name evidence="1" type="ORF">BHU25_19260</name>
</gene>
<proteinExistence type="predicted"/>
<dbReference type="EMBL" id="MOAM01000027">
    <property type="protein sequence ID" value="ROL67654.1"/>
    <property type="molecule type" value="Genomic_DNA"/>
</dbReference>
<keyword evidence="2" id="KW-1185">Reference proteome</keyword>